<keyword evidence="4" id="KW-1185">Reference proteome</keyword>
<dbReference type="InterPro" id="IPR009057">
    <property type="entry name" value="Homeodomain-like_sf"/>
</dbReference>
<protein>
    <submittedName>
        <fullName evidence="3">Transposase</fullName>
    </submittedName>
</protein>
<dbReference type="GO" id="GO:0004803">
    <property type="term" value="F:transposase activity"/>
    <property type="evidence" value="ECO:0007669"/>
    <property type="project" value="InterPro"/>
</dbReference>
<dbReference type="SUPFAM" id="SSF46689">
    <property type="entry name" value="Homeodomain-like"/>
    <property type="match status" value="1"/>
</dbReference>
<dbReference type="Gene3D" id="1.10.10.60">
    <property type="entry name" value="Homeodomain-like"/>
    <property type="match status" value="1"/>
</dbReference>
<sequence>MTSKRFTDEFKAEAVKQVTERGYPVSEVAERLGMSTHSLYAWLREQGVSRYLPAHRRRLVVPGGRHRPVFARGDRLVDEIQPGTRTGLGCSPNGDLAATPHGGGRHSLRPRRAIRQR</sequence>
<dbReference type="Pfam" id="PF01527">
    <property type="entry name" value="HTH_Tnp_1"/>
    <property type="match status" value="1"/>
</dbReference>
<feature type="region of interest" description="Disordered" evidence="2">
    <location>
        <begin position="81"/>
        <end position="117"/>
    </location>
</feature>
<gene>
    <name evidence="3" type="ORF">DWU98_06775</name>
</gene>
<organism evidence="3 4">
    <name type="scientific">Dyella monticola</name>
    <dbReference type="NCBI Taxonomy" id="1927958"/>
    <lineage>
        <taxon>Bacteria</taxon>
        <taxon>Pseudomonadati</taxon>
        <taxon>Pseudomonadota</taxon>
        <taxon>Gammaproteobacteria</taxon>
        <taxon>Lysobacterales</taxon>
        <taxon>Rhodanobacteraceae</taxon>
        <taxon>Dyella</taxon>
    </lineage>
</organism>
<dbReference type="EMBL" id="QRBE01000003">
    <property type="protein sequence ID" value="RDS82841.1"/>
    <property type="molecule type" value="Genomic_DNA"/>
</dbReference>
<dbReference type="GO" id="GO:0003677">
    <property type="term" value="F:DNA binding"/>
    <property type="evidence" value="ECO:0007669"/>
    <property type="project" value="InterPro"/>
</dbReference>
<evidence type="ECO:0000256" key="2">
    <source>
        <dbReference type="SAM" id="MobiDB-lite"/>
    </source>
</evidence>
<comment type="similarity">
    <text evidence="1">Belongs to the transposase 8 family.</text>
</comment>
<dbReference type="Proteomes" id="UP000254258">
    <property type="component" value="Unassembled WGS sequence"/>
</dbReference>
<proteinExistence type="inferred from homology"/>
<name>A0A370X3M0_9GAMM</name>
<dbReference type="GO" id="GO:0006313">
    <property type="term" value="P:DNA transposition"/>
    <property type="evidence" value="ECO:0007669"/>
    <property type="project" value="InterPro"/>
</dbReference>
<feature type="compositionally biased region" description="Basic residues" evidence="2">
    <location>
        <begin position="103"/>
        <end position="117"/>
    </location>
</feature>
<dbReference type="InterPro" id="IPR002514">
    <property type="entry name" value="Transposase_8"/>
</dbReference>
<evidence type="ECO:0000256" key="1">
    <source>
        <dbReference type="ARBA" id="ARBA00009964"/>
    </source>
</evidence>
<evidence type="ECO:0000313" key="4">
    <source>
        <dbReference type="Proteomes" id="UP000254258"/>
    </source>
</evidence>
<comment type="caution">
    <text evidence="3">The sequence shown here is derived from an EMBL/GenBank/DDBJ whole genome shotgun (WGS) entry which is preliminary data.</text>
</comment>
<dbReference type="AlphaFoldDB" id="A0A370X3M0"/>
<accession>A0A370X3M0</accession>
<evidence type="ECO:0000313" key="3">
    <source>
        <dbReference type="EMBL" id="RDS82841.1"/>
    </source>
</evidence>
<reference evidence="3 4" key="1">
    <citation type="submission" date="2018-07" db="EMBL/GenBank/DDBJ databases">
        <title>Dyella monticola sp. nov. and Dyella psychrodurans sp. nov. isolated from monsoon evergreen broad-leaved forest soil of Dinghu Mountain, China.</title>
        <authorList>
            <person name="Gao Z."/>
            <person name="Qiu L."/>
        </authorList>
    </citation>
    <scope>NUCLEOTIDE SEQUENCE [LARGE SCALE GENOMIC DNA]</scope>
    <source>
        <strain evidence="3 4">4G-K06</strain>
    </source>
</reference>
<dbReference type="OrthoDB" id="7064550at2"/>